<name>A0A1F6XJJ5_9BACT</name>
<organism evidence="1 2">
    <name type="scientific">Candidatus Nomurabacteria bacterium RIFCSPLOWO2_01_FULL_40_18</name>
    <dbReference type="NCBI Taxonomy" id="1801773"/>
    <lineage>
        <taxon>Bacteria</taxon>
        <taxon>Candidatus Nomuraibacteriota</taxon>
    </lineage>
</organism>
<evidence type="ECO:0000313" key="1">
    <source>
        <dbReference type="EMBL" id="OGI94339.1"/>
    </source>
</evidence>
<protein>
    <submittedName>
        <fullName evidence="1">Uncharacterized protein</fullName>
    </submittedName>
</protein>
<evidence type="ECO:0000313" key="2">
    <source>
        <dbReference type="Proteomes" id="UP000176629"/>
    </source>
</evidence>
<sequence length="315" mass="36783">MKFRSDLIKNILNNQESCIENVIRPISHFERVVIAQGYGASSQVPRRFLAYAVPVLRLASQMSEMTTVEFYFATRGVQRANGIYYDESLSKMRKELSWLVNIYYPRLNNRVRILEDAPLSSSSQKVIDALFHPAKKVMEKCAQIHQFAANRGGDSALRYMLEHLLYMRDPIMVDGQPNKELLVPEMTTDYKHLIMVGGPAEKIFWHFRQEMLKECGSHSLWKSYQFFTSVGDPPTYHPHEGEPLMDGIYFNHNLFKWLEKLPSEFGKQKNLIRDYSVLLQEFAKVQVFKLPHEVSPDILHVGEEILHRYSYLYKK</sequence>
<gene>
    <name evidence="1" type="ORF">A3A03_03310</name>
</gene>
<dbReference type="Proteomes" id="UP000176629">
    <property type="component" value="Unassembled WGS sequence"/>
</dbReference>
<reference evidence="1 2" key="1">
    <citation type="journal article" date="2016" name="Nat. Commun.">
        <title>Thousands of microbial genomes shed light on interconnected biogeochemical processes in an aquifer system.</title>
        <authorList>
            <person name="Anantharaman K."/>
            <person name="Brown C.T."/>
            <person name="Hug L.A."/>
            <person name="Sharon I."/>
            <person name="Castelle C.J."/>
            <person name="Probst A.J."/>
            <person name="Thomas B.C."/>
            <person name="Singh A."/>
            <person name="Wilkins M.J."/>
            <person name="Karaoz U."/>
            <person name="Brodie E.L."/>
            <person name="Williams K.H."/>
            <person name="Hubbard S.S."/>
            <person name="Banfield J.F."/>
        </authorList>
    </citation>
    <scope>NUCLEOTIDE SEQUENCE [LARGE SCALE GENOMIC DNA]</scope>
</reference>
<dbReference type="EMBL" id="MFUX01000025">
    <property type="protein sequence ID" value="OGI94339.1"/>
    <property type="molecule type" value="Genomic_DNA"/>
</dbReference>
<dbReference type="AlphaFoldDB" id="A0A1F6XJJ5"/>
<comment type="caution">
    <text evidence="1">The sequence shown here is derived from an EMBL/GenBank/DDBJ whole genome shotgun (WGS) entry which is preliminary data.</text>
</comment>
<accession>A0A1F6XJJ5</accession>
<dbReference type="STRING" id="1801773.A3A03_03310"/>
<proteinExistence type="predicted"/>